<comment type="caution">
    <text evidence="1">The sequence shown here is derived from an EMBL/GenBank/DDBJ whole genome shotgun (WGS) entry which is preliminary data.</text>
</comment>
<proteinExistence type="predicted"/>
<protein>
    <submittedName>
        <fullName evidence="1">Uncharacterized protein</fullName>
    </submittedName>
</protein>
<reference evidence="2" key="1">
    <citation type="submission" date="2016-06" db="EMBL/GenBank/DDBJ databases">
        <title>Parallel loss of symbiosis genes in relatives of nitrogen-fixing non-legume Parasponia.</title>
        <authorList>
            <person name="Van Velzen R."/>
            <person name="Holmer R."/>
            <person name="Bu F."/>
            <person name="Rutten L."/>
            <person name="Van Zeijl A."/>
            <person name="Liu W."/>
            <person name="Santuari L."/>
            <person name="Cao Q."/>
            <person name="Sharma T."/>
            <person name="Shen D."/>
            <person name="Roswanjaya Y."/>
            <person name="Wardhani T."/>
            <person name="Kalhor M.S."/>
            <person name="Jansen J."/>
            <person name="Van den Hoogen J."/>
            <person name="Gungor B."/>
            <person name="Hartog M."/>
            <person name="Hontelez J."/>
            <person name="Verver J."/>
            <person name="Yang W.-C."/>
            <person name="Schijlen E."/>
            <person name="Repin R."/>
            <person name="Schilthuizen M."/>
            <person name="Schranz E."/>
            <person name="Heidstra R."/>
            <person name="Miyata K."/>
            <person name="Fedorova E."/>
            <person name="Kohlen W."/>
            <person name="Bisseling T."/>
            <person name="Smit S."/>
            <person name="Geurts R."/>
        </authorList>
    </citation>
    <scope>NUCLEOTIDE SEQUENCE [LARGE SCALE GENOMIC DNA]</scope>
    <source>
        <strain evidence="2">cv. WU1-14</strain>
    </source>
</reference>
<evidence type="ECO:0000313" key="1">
    <source>
        <dbReference type="EMBL" id="PON41930.1"/>
    </source>
</evidence>
<sequence>MKKSDTYDKGNHDENELCNITAKEQEDNVAAPEKKMRIFLCLQSQDRFLHITVSVSMKPLIL</sequence>
<name>A0A2P5AZE3_PARAD</name>
<keyword evidence="2" id="KW-1185">Reference proteome</keyword>
<dbReference type="EMBL" id="JXTB01000404">
    <property type="protein sequence ID" value="PON41930.1"/>
    <property type="molecule type" value="Genomic_DNA"/>
</dbReference>
<accession>A0A2P5AZE3</accession>
<organism evidence="1 2">
    <name type="scientific">Parasponia andersonii</name>
    <name type="common">Sponia andersonii</name>
    <dbReference type="NCBI Taxonomy" id="3476"/>
    <lineage>
        <taxon>Eukaryota</taxon>
        <taxon>Viridiplantae</taxon>
        <taxon>Streptophyta</taxon>
        <taxon>Embryophyta</taxon>
        <taxon>Tracheophyta</taxon>
        <taxon>Spermatophyta</taxon>
        <taxon>Magnoliopsida</taxon>
        <taxon>eudicotyledons</taxon>
        <taxon>Gunneridae</taxon>
        <taxon>Pentapetalae</taxon>
        <taxon>rosids</taxon>
        <taxon>fabids</taxon>
        <taxon>Rosales</taxon>
        <taxon>Cannabaceae</taxon>
        <taxon>Parasponia</taxon>
    </lineage>
</organism>
<evidence type="ECO:0000313" key="2">
    <source>
        <dbReference type="Proteomes" id="UP000237105"/>
    </source>
</evidence>
<dbReference type="AlphaFoldDB" id="A0A2P5AZE3"/>
<dbReference type="Proteomes" id="UP000237105">
    <property type="component" value="Unassembled WGS sequence"/>
</dbReference>
<gene>
    <name evidence="1" type="ORF">PanWU01x14_285970</name>
</gene>